<evidence type="ECO:0000256" key="4">
    <source>
        <dbReference type="ARBA" id="ARBA00023163"/>
    </source>
</evidence>
<reference evidence="7 8" key="1">
    <citation type="submission" date="2024-09" db="EMBL/GenBank/DDBJ databases">
        <authorList>
            <person name="Sun Q."/>
            <person name="Mori K."/>
        </authorList>
    </citation>
    <scope>NUCLEOTIDE SEQUENCE [LARGE SCALE GENOMIC DNA]</scope>
    <source>
        <strain evidence="7 8">TBRC 2205</strain>
    </source>
</reference>
<keyword evidence="4" id="KW-0804">Transcription</keyword>
<evidence type="ECO:0000313" key="8">
    <source>
        <dbReference type="Proteomes" id="UP001589894"/>
    </source>
</evidence>
<dbReference type="PROSITE" id="PS51755">
    <property type="entry name" value="OMPR_PHOB"/>
    <property type="match status" value="1"/>
</dbReference>
<dbReference type="InterPro" id="IPR036388">
    <property type="entry name" value="WH-like_DNA-bd_sf"/>
</dbReference>
<dbReference type="PRINTS" id="PR00364">
    <property type="entry name" value="DISEASERSIST"/>
</dbReference>
<dbReference type="InterPro" id="IPR027417">
    <property type="entry name" value="P-loop_NTPase"/>
</dbReference>
<evidence type="ECO:0000259" key="6">
    <source>
        <dbReference type="PROSITE" id="PS51755"/>
    </source>
</evidence>
<feature type="domain" description="OmpR/PhoB-type" evidence="6">
    <location>
        <begin position="1"/>
        <end position="96"/>
    </location>
</feature>
<dbReference type="InterPro" id="IPR005158">
    <property type="entry name" value="BTAD"/>
</dbReference>
<dbReference type="CDD" id="cd15831">
    <property type="entry name" value="BTAD"/>
    <property type="match status" value="1"/>
</dbReference>
<dbReference type="InterPro" id="IPR016032">
    <property type="entry name" value="Sig_transdc_resp-reg_C-effctor"/>
</dbReference>
<dbReference type="EMBL" id="JBHLUE010000011">
    <property type="protein sequence ID" value="MFC0565184.1"/>
    <property type="molecule type" value="Genomic_DNA"/>
</dbReference>
<dbReference type="Pfam" id="PF03704">
    <property type="entry name" value="BTAD"/>
    <property type="match status" value="1"/>
</dbReference>
<dbReference type="SUPFAM" id="SSF48452">
    <property type="entry name" value="TPR-like"/>
    <property type="match status" value="1"/>
</dbReference>
<dbReference type="PANTHER" id="PTHR35807:SF1">
    <property type="entry name" value="TRANSCRIPTIONAL REGULATOR REDD"/>
    <property type="match status" value="1"/>
</dbReference>
<comment type="similarity">
    <text evidence="1">Belongs to the AfsR/DnrI/RedD regulatory family.</text>
</comment>
<dbReference type="PANTHER" id="PTHR35807">
    <property type="entry name" value="TRANSCRIPTIONAL REGULATOR REDD-RELATED"/>
    <property type="match status" value="1"/>
</dbReference>
<dbReference type="SUPFAM" id="SSF46894">
    <property type="entry name" value="C-terminal effector domain of the bipartite response regulators"/>
    <property type="match status" value="1"/>
</dbReference>
<organism evidence="7 8">
    <name type="scientific">Plantactinospora siamensis</name>
    <dbReference type="NCBI Taxonomy" id="555372"/>
    <lineage>
        <taxon>Bacteria</taxon>
        <taxon>Bacillati</taxon>
        <taxon>Actinomycetota</taxon>
        <taxon>Actinomycetes</taxon>
        <taxon>Micromonosporales</taxon>
        <taxon>Micromonosporaceae</taxon>
        <taxon>Plantactinospora</taxon>
    </lineage>
</organism>
<proteinExistence type="inferred from homology"/>
<dbReference type="Proteomes" id="UP001589894">
    <property type="component" value="Unassembled WGS sequence"/>
</dbReference>
<name>A0ABV6NWM9_9ACTN</name>
<protein>
    <submittedName>
        <fullName evidence="7">BTAD domain-containing putative transcriptional regulator</fullName>
    </submittedName>
</protein>
<evidence type="ECO:0000256" key="1">
    <source>
        <dbReference type="ARBA" id="ARBA00005820"/>
    </source>
</evidence>
<dbReference type="SMART" id="SM00862">
    <property type="entry name" value="Trans_reg_C"/>
    <property type="match status" value="1"/>
</dbReference>
<keyword evidence="2" id="KW-0805">Transcription regulation</keyword>
<feature type="DNA-binding region" description="OmpR/PhoB-type" evidence="5">
    <location>
        <begin position="1"/>
        <end position="96"/>
    </location>
</feature>
<dbReference type="InterPro" id="IPR011990">
    <property type="entry name" value="TPR-like_helical_dom_sf"/>
</dbReference>
<dbReference type="Pfam" id="PF13401">
    <property type="entry name" value="AAA_22"/>
    <property type="match status" value="1"/>
</dbReference>
<dbReference type="Gene3D" id="1.10.10.10">
    <property type="entry name" value="Winged helix-like DNA-binding domain superfamily/Winged helix DNA-binding domain"/>
    <property type="match status" value="1"/>
</dbReference>
<dbReference type="SUPFAM" id="SSF52540">
    <property type="entry name" value="P-loop containing nucleoside triphosphate hydrolases"/>
    <property type="match status" value="1"/>
</dbReference>
<dbReference type="InterPro" id="IPR001867">
    <property type="entry name" value="OmpR/PhoB-type_DNA-bd"/>
</dbReference>
<evidence type="ECO:0000256" key="3">
    <source>
        <dbReference type="ARBA" id="ARBA00023125"/>
    </source>
</evidence>
<comment type="caution">
    <text evidence="7">The sequence shown here is derived from an EMBL/GenBank/DDBJ whole genome shotgun (WGS) entry which is preliminary data.</text>
</comment>
<accession>A0ABV6NWM9</accession>
<evidence type="ECO:0000256" key="5">
    <source>
        <dbReference type="PROSITE-ProRule" id="PRU01091"/>
    </source>
</evidence>
<keyword evidence="8" id="KW-1185">Reference proteome</keyword>
<dbReference type="Gene3D" id="1.25.40.10">
    <property type="entry name" value="Tetratricopeptide repeat domain"/>
    <property type="match status" value="1"/>
</dbReference>
<dbReference type="RefSeq" id="WP_377338784.1">
    <property type="nucleotide sequence ID" value="NZ_JBHLUE010000011.1"/>
</dbReference>
<keyword evidence="3 5" id="KW-0238">DNA-binding</keyword>
<evidence type="ECO:0000256" key="2">
    <source>
        <dbReference type="ARBA" id="ARBA00023015"/>
    </source>
</evidence>
<dbReference type="Gene3D" id="3.40.50.300">
    <property type="entry name" value="P-loop containing nucleotide triphosphate hydrolases"/>
    <property type="match status" value="1"/>
</dbReference>
<dbReference type="InterPro" id="IPR051677">
    <property type="entry name" value="AfsR-DnrI-RedD_regulator"/>
</dbReference>
<dbReference type="Pfam" id="PF00486">
    <property type="entry name" value="Trans_reg_C"/>
    <property type="match status" value="1"/>
</dbReference>
<dbReference type="SMART" id="SM01043">
    <property type="entry name" value="BTAD"/>
    <property type="match status" value="1"/>
</dbReference>
<sequence length="675" mass="72656">MQFRILGPLEILADGVELTPTTPKLRQVLALLLVQHGKLVQTDEFVDELWGDDPPSSALATLQTYIYKLRKLLSAEPSQGGEGLLRTRANGYGLYLSGQELDLCGFGRLVEQARELHERGEHSETATLLNSALSLWRGAALSDVVQGNVLRAEAARLEEWRLQALEMRVDAELCLGRHRELLVGLTSLAAEHPLHEGFQAKLMLALHRSGRRYEALSLYNRVCELLDGELGLEPSPELARLHRTLLAAPESGAGDPEHILVGPGDRPFPTPAQLPPGIPDLTGRDEAVARIELQVLGSVGESRSTSVVTVVGGPGVGKTTLAVHAAHRLAVHFPAGQLFVDLGSGTGSPADPHLVLDRLLRALGVPPQRVPATTEERGQLLRSVTAGRRLLLVLDDAASDRQVQALLPGAGGPAVLVTGQRLTIPAAGERIVLDRLSRHDGVSLLTRMIGAERVAAEPAAAARIVELCGGLPLALRIVGTRLAVIWRWSLSWAADHLADSGNRLGLLRYADLDVRASFDAALARLGETERAAAVLLGSLPGRDFGVDEAARLLGLRPDGAETLLTGLVDAFLLRPVGRHGSGLRYRIDELLHLYVQARLDELVHDRPTGPEPSLPNGGVLLFDSGVAGLIRARRISALPDRRDARDASRHAADRWDRWPEDAGGSEYPFTGRIAG</sequence>
<gene>
    <name evidence="7" type="ORF">ACFFHU_13695</name>
</gene>
<evidence type="ECO:0000313" key="7">
    <source>
        <dbReference type="EMBL" id="MFC0565184.1"/>
    </source>
</evidence>
<dbReference type="InterPro" id="IPR049945">
    <property type="entry name" value="AAA_22"/>
</dbReference>